<evidence type="ECO:0000256" key="5">
    <source>
        <dbReference type="ARBA" id="ARBA00022840"/>
    </source>
</evidence>
<feature type="domain" description="Helicase ATP-binding" evidence="9">
    <location>
        <begin position="1452"/>
        <end position="1627"/>
    </location>
</feature>
<dbReference type="InterPro" id="IPR014001">
    <property type="entry name" value="Helicase_ATP-bd"/>
</dbReference>
<keyword evidence="4" id="KW-0347">Helicase</keyword>
<feature type="compositionally biased region" description="Low complexity" evidence="8">
    <location>
        <begin position="816"/>
        <end position="842"/>
    </location>
</feature>
<dbReference type="InterPro" id="IPR001650">
    <property type="entry name" value="Helicase_C-like"/>
</dbReference>
<feature type="compositionally biased region" description="Low complexity" evidence="8">
    <location>
        <begin position="852"/>
        <end position="882"/>
    </location>
</feature>
<dbReference type="InterPro" id="IPR013520">
    <property type="entry name" value="Ribonucl_H"/>
</dbReference>
<feature type="region of interest" description="Disordered" evidence="8">
    <location>
        <begin position="795"/>
        <end position="930"/>
    </location>
</feature>
<keyword evidence="3" id="KW-0378">Hydrolase</keyword>
<dbReference type="InterPro" id="IPR047112">
    <property type="entry name" value="RecG/Mfd"/>
</dbReference>
<feature type="compositionally biased region" description="Low complexity" evidence="8">
    <location>
        <begin position="141"/>
        <end position="166"/>
    </location>
</feature>
<feature type="compositionally biased region" description="Low complexity" evidence="8">
    <location>
        <begin position="586"/>
        <end position="596"/>
    </location>
</feature>
<feature type="compositionally biased region" description="Basic and acidic residues" evidence="8">
    <location>
        <begin position="650"/>
        <end position="661"/>
    </location>
</feature>
<feature type="compositionally biased region" description="Low complexity" evidence="8">
    <location>
        <begin position="795"/>
        <end position="809"/>
    </location>
</feature>
<dbReference type="Pfam" id="PF00270">
    <property type="entry name" value="DEAD"/>
    <property type="match status" value="1"/>
</dbReference>
<keyword evidence="6" id="KW-0238">DNA-binding</keyword>
<feature type="domain" description="Helicase C-terminal" evidence="10">
    <location>
        <begin position="1658"/>
        <end position="1833"/>
    </location>
</feature>
<dbReference type="Pfam" id="PF00929">
    <property type="entry name" value="RNase_T"/>
    <property type="match status" value="1"/>
</dbReference>
<feature type="region of interest" description="Disordered" evidence="8">
    <location>
        <begin position="1192"/>
        <end position="1295"/>
    </location>
</feature>
<dbReference type="CDD" id="cd06127">
    <property type="entry name" value="DEDDh"/>
    <property type="match status" value="1"/>
</dbReference>
<evidence type="ECO:0000256" key="3">
    <source>
        <dbReference type="ARBA" id="ARBA00022801"/>
    </source>
</evidence>
<evidence type="ECO:0000256" key="8">
    <source>
        <dbReference type="SAM" id="MobiDB-lite"/>
    </source>
</evidence>
<feature type="compositionally biased region" description="Pro residues" evidence="8">
    <location>
        <begin position="183"/>
        <end position="208"/>
    </location>
</feature>
<dbReference type="PROSITE" id="PS51192">
    <property type="entry name" value="HELICASE_ATP_BIND_1"/>
    <property type="match status" value="1"/>
</dbReference>
<dbReference type="SMART" id="SM00487">
    <property type="entry name" value="DEXDc"/>
    <property type="match status" value="1"/>
</dbReference>
<dbReference type="GO" id="GO:0006281">
    <property type="term" value="P:DNA repair"/>
    <property type="evidence" value="ECO:0007669"/>
    <property type="project" value="UniProtKB-KW"/>
</dbReference>
<comment type="caution">
    <text evidence="11">The sequence shown here is derived from an EMBL/GenBank/DDBJ whole genome shotgun (WGS) entry which is preliminary data.</text>
</comment>
<dbReference type="Proteomes" id="UP000612055">
    <property type="component" value="Unassembled WGS sequence"/>
</dbReference>
<dbReference type="InterPro" id="IPR027417">
    <property type="entry name" value="P-loop_NTPase"/>
</dbReference>
<evidence type="ECO:0000259" key="9">
    <source>
        <dbReference type="PROSITE" id="PS51192"/>
    </source>
</evidence>
<gene>
    <name evidence="11" type="ORF">HYH03_008109</name>
</gene>
<evidence type="ECO:0000313" key="12">
    <source>
        <dbReference type="Proteomes" id="UP000612055"/>
    </source>
</evidence>
<dbReference type="InterPro" id="IPR011545">
    <property type="entry name" value="DEAD/DEAH_box_helicase_dom"/>
</dbReference>
<evidence type="ECO:0000313" key="11">
    <source>
        <dbReference type="EMBL" id="KAG2493591.1"/>
    </source>
</evidence>
<evidence type="ECO:0000259" key="10">
    <source>
        <dbReference type="PROSITE" id="PS51194"/>
    </source>
</evidence>
<dbReference type="SMART" id="SM00479">
    <property type="entry name" value="EXOIII"/>
    <property type="match status" value="1"/>
</dbReference>
<protein>
    <recommendedName>
        <fullName evidence="13">DNA helicase</fullName>
    </recommendedName>
</protein>
<evidence type="ECO:0000256" key="2">
    <source>
        <dbReference type="ARBA" id="ARBA00022763"/>
    </source>
</evidence>
<organism evidence="11 12">
    <name type="scientific">Edaphochlamys debaryana</name>
    <dbReference type="NCBI Taxonomy" id="47281"/>
    <lineage>
        <taxon>Eukaryota</taxon>
        <taxon>Viridiplantae</taxon>
        <taxon>Chlorophyta</taxon>
        <taxon>core chlorophytes</taxon>
        <taxon>Chlorophyceae</taxon>
        <taxon>CS clade</taxon>
        <taxon>Chlamydomonadales</taxon>
        <taxon>Chlamydomonadales incertae sedis</taxon>
        <taxon>Edaphochlamys</taxon>
    </lineage>
</organism>
<feature type="region of interest" description="Disordered" evidence="8">
    <location>
        <begin position="626"/>
        <end position="671"/>
    </location>
</feature>
<feature type="region of interest" description="Disordered" evidence="8">
    <location>
        <begin position="96"/>
        <end position="210"/>
    </location>
</feature>
<keyword evidence="12" id="KW-1185">Reference proteome</keyword>
<evidence type="ECO:0000256" key="7">
    <source>
        <dbReference type="ARBA" id="ARBA00023204"/>
    </source>
</evidence>
<feature type="region of interest" description="Disordered" evidence="8">
    <location>
        <begin position="577"/>
        <end position="604"/>
    </location>
</feature>
<dbReference type="InterPro" id="IPR036397">
    <property type="entry name" value="RNaseH_sf"/>
</dbReference>
<feature type="compositionally biased region" description="Low complexity" evidence="8">
    <location>
        <begin position="899"/>
        <end position="918"/>
    </location>
</feature>
<evidence type="ECO:0000256" key="1">
    <source>
        <dbReference type="ARBA" id="ARBA00022741"/>
    </source>
</evidence>
<keyword evidence="7" id="KW-0234">DNA repair</keyword>
<dbReference type="GO" id="GO:0016787">
    <property type="term" value="F:hydrolase activity"/>
    <property type="evidence" value="ECO:0007669"/>
    <property type="project" value="UniProtKB-KW"/>
</dbReference>
<feature type="compositionally biased region" description="Polar residues" evidence="8">
    <location>
        <begin position="123"/>
        <end position="139"/>
    </location>
</feature>
<evidence type="ECO:0000256" key="4">
    <source>
        <dbReference type="ARBA" id="ARBA00022806"/>
    </source>
</evidence>
<dbReference type="PANTHER" id="PTHR47964:SF1">
    <property type="entry name" value="ATP-DEPENDENT DNA HELICASE HOMOLOG RECG, CHLOROPLASTIC"/>
    <property type="match status" value="1"/>
</dbReference>
<keyword evidence="1" id="KW-0547">Nucleotide-binding</keyword>
<accession>A0A835Y0F1</accession>
<dbReference type="InterPro" id="IPR012337">
    <property type="entry name" value="RNaseH-like_sf"/>
</dbReference>
<feature type="compositionally biased region" description="Gly residues" evidence="8">
    <location>
        <begin position="1234"/>
        <end position="1247"/>
    </location>
</feature>
<dbReference type="GO" id="GO:0003677">
    <property type="term" value="F:DNA binding"/>
    <property type="evidence" value="ECO:0007669"/>
    <property type="project" value="UniProtKB-KW"/>
</dbReference>
<dbReference type="GO" id="GO:0003678">
    <property type="term" value="F:DNA helicase activity"/>
    <property type="evidence" value="ECO:0007669"/>
    <property type="project" value="TreeGrafter"/>
</dbReference>
<feature type="region of interest" description="Disordered" evidence="8">
    <location>
        <begin position="691"/>
        <end position="710"/>
    </location>
</feature>
<dbReference type="Pfam" id="PF00271">
    <property type="entry name" value="Helicase_C"/>
    <property type="match status" value="1"/>
</dbReference>
<dbReference type="Gene3D" id="3.40.50.300">
    <property type="entry name" value="P-loop containing nucleotide triphosphate hydrolases"/>
    <property type="match status" value="2"/>
</dbReference>
<dbReference type="GO" id="GO:0005524">
    <property type="term" value="F:ATP binding"/>
    <property type="evidence" value="ECO:0007669"/>
    <property type="project" value="UniProtKB-KW"/>
</dbReference>
<dbReference type="EMBL" id="JAEHOE010000036">
    <property type="protein sequence ID" value="KAG2493591.1"/>
    <property type="molecule type" value="Genomic_DNA"/>
</dbReference>
<reference evidence="11" key="1">
    <citation type="journal article" date="2020" name="bioRxiv">
        <title>Comparative genomics of Chlamydomonas.</title>
        <authorList>
            <person name="Craig R.J."/>
            <person name="Hasan A.R."/>
            <person name="Ness R.W."/>
            <person name="Keightley P.D."/>
        </authorList>
    </citation>
    <scope>NUCLEOTIDE SEQUENCE</scope>
    <source>
        <strain evidence="11">CCAP 11/70</strain>
    </source>
</reference>
<sequence>MHGTAAAGSGGGTTALSAATTSPVVLARRPTPVAVNVACASQAPHTGAAPRRTIAPSASLGLSLELGRPGLRPQPLPPGWPWLAGGAARRPLLSPPAAAARRNSGTSGTPGAEPLAGADNPLAKQSTLGHNGASTSTEGRGSPVGAAVPPVPAAAGPGADLGSGPDATPPSVATGWGAAADSPPAPPDATPPAASPFARPGPPRPPQPSFSVFSLPGMDRSAAHAASGEELLSAVAAAAPDQGEVWRAVEELAPLLLSATADGPLRGFALDVETTGRGWETDRVIELAMVDLPTGDTFASLICPALHDGTPRPIDPFIHAHTGITPPMLATAPPERWVALAALAWLYQRCRAAGGVRPTILAHNLPFDRGFIARLFAFQGCLVPPSWFGLDTLSLAKACLSPRDSPDGNSLGALVALLGVQAGSAHRALADAQACLDVAAGLLRREGAAATALLPPGALVQQALNDGTFLPAVARGQRRAGAGRSLALLKPFLPWDNAVNLLKALQPGGPAATHAGTPGEAAAAARRLERDGGSEGWGMAGMLLAKTERARQLAAPLQAIHHGAGWGAGPLPWSVAHPRTEPYDLPAPGEPLLEGPPQRRKPSGAVEIAAAEAAEQADSLAAAAPPQLLGGRTGPRRAVDPSPLPAAPRDPPELPASRRDPPQLPVLPTAASSYASASSSFDSAFAITPTPSPPAPLTSDGVSASAAPDLNGSVWGGPASGVVHGQEEVGTRGALAAASPWALPAAEEGVVQPVPQPGARRGRPKAAAAIAEAEEETAVAAVVGRTRRRVAVAAAAVTESGDEGPPVVGRSRRRAAAAVAVASGEEDAAAAAMAAGEAAVEEAAPRRRRRSTAATAAAVSTSDLDSDLSASATSPSPFPSSADLEPPNTPTPSRRGRCASSPTEPASTSPQAPSQTAPEPSPDPGWALMGAPFAEEPACSHLWKRLLPPGGRPSLHTKLTDGSRAASKLPTPHALLMYVPREVVQHTSRVSTQELQGMLASKHELWRQLGSWKAVKGELRAQRGLPVALRVTFSSSRVVPLRPRGCTLLATLRPCPGQLGDGGGADGLGALALEAIWADFANPRADVGFRERSASWGQGGEWVVRGVMRPCAQDSPRFELVAPDVLPAAAFDPSRDLVTTTYRACTPLSAEDVGRAAGAVLDALGEGKLVLPDPLPPSAKAALRRALTAPGASAAPAPAPAPSTTAPSAPSASSSSASPSPSSSVSEDSEPGAGPSGGVRGTGGGTRGARRARTSAHLVSHGSADGRALPVRIPSPHPHSHPHLHPDPLSTDDAATPLPAASAALAAVAASGGGRGGPSASFPAIPLPSLAEAFEVLHRPRLEHLQPCTVLPLEPDPGSATDSDSGSGPGVGGVNESPLTPYQVAGRVVAFHELFFGQMRMQLLRRSVRGPNWAPLDPDVAAGALAAAVAALGFQLTGAQQRAVEGVLADMGPDRPKTMYRLLQGDVGSGKTAVALAALLATAAAGRQALLVAPTTVLAEQHAAALGRLLAALPLAARRRLGLTGAAGEPLLLTGEATAKEKRQAFAALADGSVRLAVGTHGLFNVPAFAGLGLLVLDESHKFGVAQMEKLSSLVAQRPPHMLLMSATPIPRTLAAALYGHMDVSRLDELPPGRTPVRTQIVQDDMDMSYEDPSVVREMDAMWDEVQREITTGDPPGRAFVVYPLRQAPSGASAASSAAAAAEDLKDATAQSAVLAARFGPLGVRTALLHGRMRAEEKAAALDAFRRGDVRLLVCTTVVEVGVDVPEASLVVVEHAERFGLAQLHQLRGRVGRGSRPGRCFLCIPYGDAATRQRLGIMESTTDGFLVAEWDLEQRGVGHMFGGGTRQHGRLDVSALTEAVMAAAAIAPAAGVALVEAARAAAVEVAREWEEEGGGEGGEGEVKGEGGGGEGEGPQRALALQAMAVFRPREMDAVEALSA</sequence>
<feature type="compositionally biased region" description="Low complexity" evidence="8">
    <location>
        <begin position="1192"/>
        <end position="1224"/>
    </location>
</feature>
<dbReference type="SUPFAM" id="SSF52540">
    <property type="entry name" value="P-loop containing nucleoside triphosphate hydrolases"/>
    <property type="match status" value="1"/>
</dbReference>
<proteinExistence type="predicted"/>
<feature type="region of interest" description="Disordered" evidence="8">
    <location>
        <begin position="1349"/>
        <end position="1377"/>
    </location>
</feature>
<dbReference type="SMART" id="SM00490">
    <property type="entry name" value="HELICc"/>
    <property type="match status" value="1"/>
</dbReference>
<keyword evidence="5" id="KW-0067">ATP-binding</keyword>
<dbReference type="OrthoDB" id="416741at2759"/>
<dbReference type="PROSITE" id="PS51194">
    <property type="entry name" value="HELICASE_CTER"/>
    <property type="match status" value="1"/>
</dbReference>
<dbReference type="Gene3D" id="3.30.420.10">
    <property type="entry name" value="Ribonuclease H-like superfamily/Ribonuclease H"/>
    <property type="match status" value="1"/>
</dbReference>
<evidence type="ECO:0000256" key="6">
    <source>
        <dbReference type="ARBA" id="ARBA00023125"/>
    </source>
</evidence>
<dbReference type="PANTHER" id="PTHR47964">
    <property type="entry name" value="ATP-DEPENDENT DNA HELICASE HOMOLOG RECG, CHLOROPLASTIC"/>
    <property type="match status" value="1"/>
</dbReference>
<dbReference type="SUPFAM" id="SSF53098">
    <property type="entry name" value="Ribonuclease H-like"/>
    <property type="match status" value="1"/>
</dbReference>
<feature type="region of interest" description="Disordered" evidence="8">
    <location>
        <begin position="1888"/>
        <end position="1915"/>
    </location>
</feature>
<keyword evidence="2" id="KW-0227">DNA damage</keyword>
<evidence type="ECO:0008006" key="13">
    <source>
        <dbReference type="Google" id="ProtNLM"/>
    </source>
</evidence>
<name>A0A835Y0F1_9CHLO</name>